<dbReference type="PIRSF" id="PIRSF001439">
    <property type="entry name" value="CryM"/>
    <property type="match status" value="1"/>
</dbReference>
<keyword evidence="2" id="KW-1185">Reference proteome</keyword>
<dbReference type="RefSeq" id="WP_199025348.1">
    <property type="nucleotide sequence ID" value="NZ_JAELVR010000008.1"/>
</dbReference>
<sequence length="320" mass="33521">MTRTDRDAVLLTDDMLAGLGISTAEAADSVEAALANQEGGSLLTAPKSAIVPGDGRYMMTTLSVADLTVVKSVMVSPRNPDRGLDGIEGNILIQDSETGLLRAVMGAKWVTAVRTAALSTVAARRLADPESGIIAFVGCGTQAHSHLDAFADLFPLKAVRAVGRGQAGIDRLCEAARARGLAAEACSDPRDAFADADIIVTSITLSYDVEPFLDAGWMKPGAFAAITDLALPWRPEGMSGLGTLYIDDLEQEAASPKPMVDPQLISGDLRDLAKRPRASAFTADTRSAFVFRGLAIGDYALAALAYDRAVKAGIGTRITL</sequence>
<dbReference type="AlphaFoldDB" id="A0A8J7J864"/>
<dbReference type="InterPro" id="IPR023401">
    <property type="entry name" value="ODC_N"/>
</dbReference>
<dbReference type="Gene3D" id="3.30.1780.10">
    <property type="entry name" value="ornithine cyclodeaminase, domain 1"/>
    <property type="match status" value="1"/>
</dbReference>
<dbReference type="PANTHER" id="PTHR13812">
    <property type="entry name" value="KETIMINE REDUCTASE MU-CRYSTALLIN"/>
    <property type="match status" value="1"/>
</dbReference>
<dbReference type="GO" id="GO:0005737">
    <property type="term" value="C:cytoplasm"/>
    <property type="evidence" value="ECO:0007669"/>
    <property type="project" value="TreeGrafter"/>
</dbReference>
<proteinExistence type="predicted"/>
<comment type="caution">
    <text evidence="1">The sequence shown here is derived from an EMBL/GenBank/DDBJ whole genome shotgun (WGS) entry which is preliminary data.</text>
</comment>
<dbReference type="SUPFAM" id="SSF51735">
    <property type="entry name" value="NAD(P)-binding Rossmann-fold domains"/>
    <property type="match status" value="1"/>
</dbReference>
<dbReference type="Gene3D" id="3.40.50.720">
    <property type="entry name" value="NAD(P)-binding Rossmann-like Domain"/>
    <property type="match status" value="1"/>
</dbReference>
<dbReference type="Pfam" id="PF02423">
    <property type="entry name" value="OCD_Mu_crystall"/>
    <property type="match status" value="1"/>
</dbReference>
<organism evidence="1 2">
    <name type="scientific">Sedimentitalea arenosa</name>
    <dbReference type="NCBI Taxonomy" id="2798803"/>
    <lineage>
        <taxon>Bacteria</taxon>
        <taxon>Pseudomonadati</taxon>
        <taxon>Pseudomonadota</taxon>
        <taxon>Alphaproteobacteria</taxon>
        <taxon>Rhodobacterales</taxon>
        <taxon>Paracoccaceae</taxon>
        <taxon>Sedimentitalea</taxon>
    </lineage>
</organism>
<accession>A0A8J7J864</accession>
<protein>
    <submittedName>
        <fullName evidence="1">Ornithine cyclodeaminase family protein</fullName>
    </submittedName>
</protein>
<gene>
    <name evidence="1" type="ORF">JF290_13135</name>
</gene>
<dbReference type="EMBL" id="JAELVR010000008">
    <property type="protein sequence ID" value="MBJ6372472.1"/>
    <property type="molecule type" value="Genomic_DNA"/>
</dbReference>
<dbReference type="PANTHER" id="PTHR13812:SF19">
    <property type="entry name" value="KETIMINE REDUCTASE MU-CRYSTALLIN"/>
    <property type="match status" value="1"/>
</dbReference>
<dbReference type="InterPro" id="IPR036291">
    <property type="entry name" value="NAD(P)-bd_dom_sf"/>
</dbReference>
<dbReference type="Proteomes" id="UP000619079">
    <property type="component" value="Unassembled WGS sequence"/>
</dbReference>
<evidence type="ECO:0000313" key="1">
    <source>
        <dbReference type="EMBL" id="MBJ6372472.1"/>
    </source>
</evidence>
<reference evidence="1" key="1">
    <citation type="submission" date="2020-12" db="EMBL/GenBank/DDBJ databases">
        <title>Sedimentitalea sp. nov., isolated from sand in Incheon.</title>
        <authorList>
            <person name="Kim W."/>
        </authorList>
    </citation>
    <scope>NUCLEOTIDE SEQUENCE</scope>
    <source>
        <strain evidence="1">CAU 1593</strain>
    </source>
</reference>
<evidence type="ECO:0000313" key="2">
    <source>
        <dbReference type="Proteomes" id="UP000619079"/>
    </source>
</evidence>
<dbReference type="InterPro" id="IPR003462">
    <property type="entry name" value="ODC_Mu_crystall"/>
</dbReference>
<name>A0A8J7J864_9RHOB</name>